<dbReference type="SUPFAM" id="SSF47203">
    <property type="entry name" value="Acyl-CoA dehydrogenase C-terminal domain-like"/>
    <property type="match status" value="1"/>
</dbReference>
<dbReference type="CDD" id="cd00567">
    <property type="entry name" value="ACAD"/>
    <property type="match status" value="1"/>
</dbReference>
<comment type="caution">
    <text evidence="8">The sequence shown here is derived from an EMBL/GenBank/DDBJ whole genome shotgun (WGS) entry which is preliminary data.</text>
</comment>
<proteinExistence type="inferred from homology"/>
<dbReference type="Gene3D" id="1.20.140.10">
    <property type="entry name" value="Butyryl-CoA Dehydrogenase, subunit A, domain 3"/>
    <property type="match status" value="1"/>
</dbReference>
<dbReference type="InterPro" id="IPR046373">
    <property type="entry name" value="Acyl-CoA_Oxase/DH_mid-dom_sf"/>
</dbReference>
<reference evidence="8 9" key="1">
    <citation type="submission" date="2019-01" db="EMBL/GenBank/DDBJ databases">
        <title>Genome sequences of Streptomyces and Rhizobium isolates collected from root and soil.</title>
        <authorList>
            <person name="Chhettri S."/>
            <person name="Sevigny J.L."/>
            <person name="Sen A."/>
            <person name="Ennis N."/>
            <person name="Tisa L."/>
        </authorList>
    </citation>
    <scope>NUCLEOTIDE SEQUENCE [LARGE SCALE GENOMIC DNA]</scope>
    <source>
        <strain evidence="8 9">San01</strain>
    </source>
</reference>
<evidence type="ECO:0000259" key="6">
    <source>
        <dbReference type="Pfam" id="PF00441"/>
    </source>
</evidence>
<accession>A0A437Q0U3</accession>
<evidence type="ECO:0000313" key="8">
    <source>
        <dbReference type="EMBL" id="RVU28099.1"/>
    </source>
</evidence>
<keyword evidence="4" id="KW-0274">FAD</keyword>
<dbReference type="OrthoDB" id="8677713at2"/>
<dbReference type="RefSeq" id="WP_127827254.1">
    <property type="nucleotide sequence ID" value="NZ_RZYA01000002.1"/>
</dbReference>
<dbReference type="SUPFAM" id="SSF56645">
    <property type="entry name" value="Acyl-CoA dehydrogenase NM domain-like"/>
    <property type="match status" value="1"/>
</dbReference>
<dbReference type="AlphaFoldDB" id="A0A437Q0U3"/>
<evidence type="ECO:0000256" key="2">
    <source>
        <dbReference type="ARBA" id="ARBA00009347"/>
    </source>
</evidence>
<dbReference type="InterPro" id="IPR036250">
    <property type="entry name" value="AcylCo_DH-like_C"/>
</dbReference>
<feature type="domain" description="Acyl-CoA dehydrogenase/oxidase N-terminal" evidence="7">
    <location>
        <begin position="6"/>
        <end position="118"/>
    </location>
</feature>
<protein>
    <submittedName>
        <fullName evidence="8">Acyl-CoA dehydrogenase</fullName>
    </submittedName>
</protein>
<dbReference type="GO" id="GO:0050660">
    <property type="term" value="F:flavin adenine dinucleotide binding"/>
    <property type="evidence" value="ECO:0007669"/>
    <property type="project" value="InterPro"/>
</dbReference>
<evidence type="ECO:0000256" key="1">
    <source>
        <dbReference type="ARBA" id="ARBA00001974"/>
    </source>
</evidence>
<sequence length="379" mass="40231">MTFAPTEERDELAATVRKLLGRRSDSGAVRKAVAQAPGHDEGLWRTLCEQLVVASLAIPEQYGGAGFSLLETHAVLEELGAALTPSPLLGSGVLAAQALLLSGNEPACARLLPGIAEGTRTAAVCWAGEDGRWRTDRSDVQAVEGAQWHLSGPATLVLDGAAAHTFVVVARTGPGQVGLFEVDAADDRVRTTSTPAMDTTVSLARVEFDGVPGAPLTLDATGALATLHDIAAVAVTALQVGAARRALDMTVAYSKERVQFGRPIGSFQALKHRMADMLVQVETARSASWAAAWSAARLDPDLPERAALAKAWCSEALNKVASDAVQLHGGIAITWEHDAQMVFKRAHATSQLFGQPHEHRQRLFRHVVARRSSLDPNQC</sequence>
<evidence type="ECO:0000256" key="5">
    <source>
        <dbReference type="ARBA" id="ARBA00023002"/>
    </source>
</evidence>
<dbReference type="Pfam" id="PF00441">
    <property type="entry name" value="Acyl-CoA_dh_1"/>
    <property type="match status" value="1"/>
</dbReference>
<feature type="domain" description="Acyl-CoA dehydrogenase/oxidase C-terminal" evidence="6">
    <location>
        <begin position="232"/>
        <end position="358"/>
    </location>
</feature>
<evidence type="ECO:0000259" key="7">
    <source>
        <dbReference type="Pfam" id="PF02771"/>
    </source>
</evidence>
<organism evidence="8 9">
    <name type="scientific">Streptomyces antnestii</name>
    <dbReference type="NCBI Taxonomy" id="2494256"/>
    <lineage>
        <taxon>Bacteria</taxon>
        <taxon>Bacillati</taxon>
        <taxon>Actinomycetota</taxon>
        <taxon>Actinomycetes</taxon>
        <taxon>Kitasatosporales</taxon>
        <taxon>Streptomycetaceae</taxon>
        <taxon>Streptomyces</taxon>
    </lineage>
</organism>
<dbReference type="Gene3D" id="2.40.110.10">
    <property type="entry name" value="Butyryl-CoA Dehydrogenase, subunit A, domain 2"/>
    <property type="match status" value="1"/>
</dbReference>
<name>A0A437Q0U3_9ACTN</name>
<keyword evidence="5" id="KW-0560">Oxidoreductase</keyword>
<evidence type="ECO:0000313" key="9">
    <source>
        <dbReference type="Proteomes" id="UP000283128"/>
    </source>
</evidence>
<keyword evidence="9" id="KW-1185">Reference proteome</keyword>
<keyword evidence="3" id="KW-0285">Flavoprotein</keyword>
<gene>
    <name evidence="8" type="ORF">EOT10_07530</name>
</gene>
<comment type="cofactor">
    <cofactor evidence="1">
        <name>FAD</name>
        <dbReference type="ChEBI" id="CHEBI:57692"/>
    </cofactor>
</comment>
<dbReference type="Pfam" id="PF02771">
    <property type="entry name" value="Acyl-CoA_dh_N"/>
    <property type="match status" value="1"/>
</dbReference>
<dbReference type="EMBL" id="RZYA01000002">
    <property type="protein sequence ID" value="RVU28099.1"/>
    <property type="molecule type" value="Genomic_DNA"/>
</dbReference>
<evidence type="ECO:0000256" key="3">
    <source>
        <dbReference type="ARBA" id="ARBA00022630"/>
    </source>
</evidence>
<dbReference type="PANTHER" id="PTHR43884">
    <property type="entry name" value="ACYL-COA DEHYDROGENASE"/>
    <property type="match status" value="1"/>
</dbReference>
<dbReference type="PANTHER" id="PTHR43884:SF20">
    <property type="entry name" value="ACYL-COA DEHYDROGENASE FADE28"/>
    <property type="match status" value="1"/>
</dbReference>
<dbReference type="InterPro" id="IPR013786">
    <property type="entry name" value="AcylCoA_DH/ox_N"/>
</dbReference>
<dbReference type="InterPro" id="IPR009075">
    <property type="entry name" value="AcylCo_DH/oxidase_C"/>
</dbReference>
<dbReference type="Proteomes" id="UP000283128">
    <property type="component" value="Unassembled WGS sequence"/>
</dbReference>
<evidence type="ECO:0000256" key="4">
    <source>
        <dbReference type="ARBA" id="ARBA00022827"/>
    </source>
</evidence>
<dbReference type="Gene3D" id="1.10.540.10">
    <property type="entry name" value="Acyl-CoA dehydrogenase/oxidase, N-terminal domain"/>
    <property type="match status" value="1"/>
</dbReference>
<dbReference type="InterPro" id="IPR009100">
    <property type="entry name" value="AcylCoA_DH/oxidase_NM_dom_sf"/>
</dbReference>
<dbReference type="GO" id="GO:0003995">
    <property type="term" value="F:acyl-CoA dehydrogenase activity"/>
    <property type="evidence" value="ECO:0007669"/>
    <property type="project" value="TreeGrafter"/>
</dbReference>
<dbReference type="InterPro" id="IPR037069">
    <property type="entry name" value="AcylCoA_DH/ox_N_sf"/>
</dbReference>
<comment type="similarity">
    <text evidence="2">Belongs to the acyl-CoA dehydrogenase family.</text>
</comment>